<evidence type="ECO:0000256" key="1">
    <source>
        <dbReference type="SAM" id="MobiDB-lite"/>
    </source>
</evidence>
<reference evidence="2 3" key="1">
    <citation type="journal article" date="2023" name="Commun. Biol.">
        <title>Genome analysis of Parmales, the sister group of diatoms, reveals the evolutionary specialization of diatoms from phago-mixotrophs to photoautotrophs.</title>
        <authorList>
            <person name="Ban H."/>
            <person name="Sato S."/>
            <person name="Yoshikawa S."/>
            <person name="Yamada K."/>
            <person name="Nakamura Y."/>
            <person name="Ichinomiya M."/>
            <person name="Sato N."/>
            <person name="Blanc-Mathieu R."/>
            <person name="Endo H."/>
            <person name="Kuwata A."/>
            <person name="Ogata H."/>
        </authorList>
    </citation>
    <scope>NUCLEOTIDE SEQUENCE [LARGE SCALE GENOMIC DNA]</scope>
</reference>
<protein>
    <submittedName>
        <fullName evidence="2">Uncharacterized protein</fullName>
    </submittedName>
</protein>
<evidence type="ECO:0000313" key="2">
    <source>
        <dbReference type="EMBL" id="GMI39809.1"/>
    </source>
</evidence>
<proteinExistence type="predicted"/>
<name>A0ABQ6N4I7_9STRA</name>
<comment type="caution">
    <text evidence="2">The sequence shown here is derived from an EMBL/GenBank/DDBJ whole genome shotgun (WGS) entry which is preliminary data.</text>
</comment>
<accession>A0ABQ6N4I7</accession>
<dbReference type="EMBL" id="BRYB01000893">
    <property type="protein sequence ID" value="GMI39809.1"/>
    <property type="molecule type" value="Genomic_DNA"/>
</dbReference>
<evidence type="ECO:0000313" key="3">
    <source>
        <dbReference type="Proteomes" id="UP001165060"/>
    </source>
</evidence>
<gene>
    <name evidence="2" type="ORF">TeGR_g3847</name>
</gene>
<dbReference type="Proteomes" id="UP001165060">
    <property type="component" value="Unassembled WGS sequence"/>
</dbReference>
<feature type="compositionally biased region" description="Low complexity" evidence="1">
    <location>
        <begin position="88"/>
        <end position="100"/>
    </location>
</feature>
<feature type="non-terminal residue" evidence="2">
    <location>
        <position position="1"/>
    </location>
</feature>
<organism evidence="2 3">
    <name type="scientific">Tetraparma gracilis</name>
    <dbReference type="NCBI Taxonomy" id="2962635"/>
    <lineage>
        <taxon>Eukaryota</taxon>
        <taxon>Sar</taxon>
        <taxon>Stramenopiles</taxon>
        <taxon>Ochrophyta</taxon>
        <taxon>Bolidophyceae</taxon>
        <taxon>Parmales</taxon>
        <taxon>Triparmaceae</taxon>
        <taxon>Tetraparma</taxon>
    </lineage>
</organism>
<feature type="region of interest" description="Disordered" evidence="1">
    <location>
        <begin position="1"/>
        <end position="20"/>
    </location>
</feature>
<keyword evidence="3" id="KW-1185">Reference proteome</keyword>
<feature type="region of interest" description="Disordered" evidence="1">
    <location>
        <begin position="30"/>
        <end position="123"/>
    </location>
</feature>
<sequence length="149" mass="15121">YQASPSTGPSGFASAAPRVLPNTPEHFDLIQSLALPRASSEVSEPDDNAEASVGGDAAAPNAGPVKSDDPDHDVPFIGHAVSGVSSLGEPEGTAEGGPAADVAGYAEGLPPPGAANVDTPGQNRRTTVFTLEQSFIAQAERDHGWEPPQ</sequence>